<dbReference type="InterPro" id="IPR014915">
    <property type="entry name" value="Phage_TLS_TfmB"/>
</dbReference>
<organism evidence="1 2">
    <name type="scientific">Pseudomonas protegens</name>
    <dbReference type="NCBI Taxonomy" id="380021"/>
    <lineage>
        <taxon>Bacteria</taxon>
        <taxon>Pseudomonadati</taxon>
        <taxon>Pseudomonadota</taxon>
        <taxon>Gammaproteobacteria</taxon>
        <taxon>Pseudomonadales</taxon>
        <taxon>Pseudomonadaceae</taxon>
        <taxon>Pseudomonas</taxon>
    </lineage>
</organism>
<dbReference type="EMBL" id="PYJM01000013">
    <property type="protein sequence ID" value="PUA41470.1"/>
    <property type="molecule type" value="Genomic_DNA"/>
</dbReference>
<name>A0A2T6GBE5_9PSED</name>
<reference evidence="1 2" key="1">
    <citation type="submission" date="2018-03" db="EMBL/GenBank/DDBJ databases">
        <title>Draft genome sequence of the plant growth promoting rhizobacterium Pseudomonas protegens strain BNJ-SS-45 isolated from wheat (Triticum aestivum) rhizosphere.</title>
        <authorList>
            <person name="Bajpai A."/>
            <person name="Shende K."/>
            <person name="Meena N."/>
            <person name="Upadhyayula S.R."/>
            <person name="Suravajhala P."/>
            <person name="Medicherla K.M."/>
            <person name="Johri B.N."/>
        </authorList>
    </citation>
    <scope>NUCLEOTIDE SEQUENCE [LARGE SCALE GENOMIC DNA]</scope>
    <source>
        <strain evidence="1 2">BNJ-SS-45</strain>
    </source>
</reference>
<evidence type="ECO:0000313" key="2">
    <source>
        <dbReference type="Proteomes" id="UP000244178"/>
    </source>
</evidence>
<dbReference type="Proteomes" id="UP000244178">
    <property type="component" value="Unassembled WGS sequence"/>
</dbReference>
<gene>
    <name evidence="1" type="ORF">C5U62_31880</name>
</gene>
<protein>
    <recommendedName>
        <fullName evidence="3">DUF1799 domain-containing protein</fullName>
    </recommendedName>
</protein>
<accession>A0A2T6GBE5</accession>
<sequence>MTLADIPEEEVEVWPDMWPTFLLFEAMNTQWRVGPGGATGLDYAAIPPTALMLGIKRRDLKKIFPDLRVMEAEALAAAAEVVQ</sequence>
<dbReference type="Pfam" id="PF08809">
    <property type="entry name" value="DUF1799"/>
    <property type="match status" value="1"/>
</dbReference>
<comment type="caution">
    <text evidence="1">The sequence shown here is derived from an EMBL/GenBank/DDBJ whole genome shotgun (WGS) entry which is preliminary data.</text>
</comment>
<evidence type="ECO:0000313" key="1">
    <source>
        <dbReference type="EMBL" id="PUA41470.1"/>
    </source>
</evidence>
<proteinExistence type="predicted"/>
<evidence type="ECO:0008006" key="3">
    <source>
        <dbReference type="Google" id="ProtNLM"/>
    </source>
</evidence>
<dbReference type="AlphaFoldDB" id="A0A2T6GBE5"/>